<evidence type="ECO:0000256" key="1">
    <source>
        <dbReference type="ARBA" id="ARBA00022741"/>
    </source>
</evidence>
<protein>
    <recommendedName>
        <fullName evidence="6">ATP-dependent RNA helicase</fullName>
        <ecNumber evidence="6">3.6.4.13</ecNumber>
    </recommendedName>
</protein>
<evidence type="ECO:0000256" key="5">
    <source>
        <dbReference type="ARBA" id="ARBA00022884"/>
    </source>
</evidence>
<keyword evidence="3 6" id="KW-0347">Helicase</keyword>
<reference evidence="10" key="1">
    <citation type="submission" date="2021-05" db="EMBL/GenBank/DDBJ databases">
        <title>A free-living protist that lacks canonical eukaryotic 1 DNA replication and segregation systems.</title>
        <authorList>
            <person name="Salas-Leiva D.E."/>
            <person name="Tromer E.C."/>
            <person name="Curtis B.A."/>
            <person name="Jerlstrom-Hultqvist J."/>
            <person name="Kolisko M."/>
            <person name="Yi Z."/>
            <person name="Salas-Leiva J.S."/>
            <person name="Gallot-Lavallee L."/>
            <person name="Kops G.J.P.L."/>
            <person name="Archibald J.M."/>
            <person name="Simpson A.G.B."/>
            <person name="Roger A.J."/>
        </authorList>
    </citation>
    <scope>NUCLEOTIDE SEQUENCE</scope>
    <source>
        <strain evidence="10">BICM</strain>
    </source>
</reference>
<dbReference type="PANTHER" id="PTHR24031">
    <property type="entry name" value="RNA HELICASE"/>
    <property type="match status" value="1"/>
</dbReference>
<dbReference type="GO" id="GO:0005524">
    <property type="term" value="F:ATP binding"/>
    <property type="evidence" value="ECO:0007669"/>
    <property type="project" value="UniProtKB-UniRule"/>
</dbReference>
<feature type="compositionally biased region" description="Basic and acidic residues" evidence="7">
    <location>
        <begin position="521"/>
        <end position="535"/>
    </location>
</feature>
<dbReference type="OrthoDB" id="422663at2759"/>
<dbReference type="Proteomes" id="UP000717585">
    <property type="component" value="Unassembled WGS sequence"/>
</dbReference>
<feature type="compositionally biased region" description="Basic and acidic residues" evidence="7">
    <location>
        <begin position="552"/>
        <end position="565"/>
    </location>
</feature>
<dbReference type="SMART" id="SM00490">
    <property type="entry name" value="HELICc"/>
    <property type="match status" value="1"/>
</dbReference>
<sequence length="573" mass="64013">MSDSKEKYLKSLEEINAVQDGFTEWNINPFLKRNLRCPDRGFGFSGFTDVQQAVVPAVASGNNLIVRAETGSGKTLAYLVPIVNYLANGPFAYDPTAPTKKDRSQGTFAVIVAPTHDLAVQIHEVAEKLTKPFYNIVCTRLVGGADSDNEKKRLRKGVGIIVTTPGRLLYHLKQTANLRANLAALRFLVFDESDRLLDMGFKQVMREILDRLSELSDATARQTLLLSATVGNELESFASSFEGSWKHVLMDDKGDREAYKLPESLKQEYVLIPARKKISTMLALLAAPSSVKSIVFVSTIDIVTYMEKLLNHLTTTATPVARPAEIFALHGNMPSPERADMVMRFSKAERGVLIATDVAARGLDIQHLDLVVQLDAPADVTTYVHRVGRTARQHAVGRAVLFLLPEVEEPFVGALQDSDIEVQKLNLERLLKTSFKKDHRETWYSIQDTIEDIVGKNTELLESARLAYSSWTKAYTVRTRAMRKIFNMHSIKTSGKLGTMCASFGLKESPTEIAAALRMKSEKERRDREAAAKREHMQKHRKNKLGTKVGKGTRDDRRIGMESRPRGGKVKRL</sequence>
<dbReference type="InterPro" id="IPR014001">
    <property type="entry name" value="Helicase_ATP-bd"/>
</dbReference>
<dbReference type="SUPFAM" id="SSF52540">
    <property type="entry name" value="P-loop containing nucleoside triphosphate hydrolases"/>
    <property type="match status" value="1"/>
</dbReference>
<dbReference type="InterPro" id="IPR027417">
    <property type="entry name" value="P-loop_NTPase"/>
</dbReference>
<evidence type="ECO:0000259" key="9">
    <source>
        <dbReference type="PROSITE" id="PS51194"/>
    </source>
</evidence>
<proteinExistence type="inferred from homology"/>
<dbReference type="InterPro" id="IPR011545">
    <property type="entry name" value="DEAD/DEAH_box_helicase_dom"/>
</dbReference>
<comment type="caution">
    <text evidence="10">The sequence shown here is derived from an EMBL/GenBank/DDBJ whole genome shotgun (WGS) entry which is preliminary data.</text>
</comment>
<dbReference type="GO" id="GO:0016787">
    <property type="term" value="F:hydrolase activity"/>
    <property type="evidence" value="ECO:0007669"/>
    <property type="project" value="UniProtKB-KW"/>
</dbReference>
<dbReference type="GO" id="GO:0003723">
    <property type="term" value="F:RNA binding"/>
    <property type="evidence" value="ECO:0007669"/>
    <property type="project" value="UniProtKB-UniRule"/>
</dbReference>
<gene>
    <name evidence="10" type="ORF">J8273_7452</name>
</gene>
<evidence type="ECO:0000256" key="3">
    <source>
        <dbReference type="ARBA" id="ARBA00022806"/>
    </source>
</evidence>
<dbReference type="AlphaFoldDB" id="A0A8J6DZT3"/>
<evidence type="ECO:0000313" key="11">
    <source>
        <dbReference type="Proteomes" id="UP000717585"/>
    </source>
</evidence>
<dbReference type="CDD" id="cd18787">
    <property type="entry name" value="SF2_C_DEAD"/>
    <property type="match status" value="1"/>
</dbReference>
<organism evidence="10 11">
    <name type="scientific">Carpediemonas membranifera</name>
    <dbReference type="NCBI Taxonomy" id="201153"/>
    <lineage>
        <taxon>Eukaryota</taxon>
        <taxon>Metamonada</taxon>
        <taxon>Carpediemonas-like organisms</taxon>
        <taxon>Carpediemonas</taxon>
    </lineage>
</organism>
<dbReference type="InterPro" id="IPR025313">
    <property type="entry name" value="SPB4-like_CTE"/>
</dbReference>
<evidence type="ECO:0000256" key="6">
    <source>
        <dbReference type="RuleBase" id="RU365068"/>
    </source>
</evidence>
<comment type="function">
    <text evidence="6">RNA helicase.</text>
</comment>
<keyword evidence="1 6" id="KW-0547">Nucleotide-binding</keyword>
<name>A0A8J6DZT3_9EUKA</name>
<comment type="domain">
    <text evidence="6">The Q motif is unique to and characteristic of the DEAD box family of RNA helicases and controls ATP binding and hydrolysis.</text>
</comment>
<feature type="compositionally biased region" description="Basic residues" evidence="7">
    <location>
        <begin position="536"/>
        <end position="545"/>
    </location>
</feature>
<dbReference type="PROSITE" id="PS51192">
    <property type="entry name" value="HELICASE_ATP_BIND_1"/>
    <property type="match status" value="1"/>
</dbReference>
<dbReference type="EC" id="3.6.4.13" evidence="6"/>
<evidence type="ECO:0000256" key="7">
    <source>
        <dbReference type="SAM" id="MobiDB-lite"/>
    </source>
</evidence>
<accession>A0A8J6DZT3</accession>
<dbReference type="EMBL" id="JAHDYR010000062">
    <property type="protein sequence ID" value="KAG9391178.1"/>
    <property type="molecule type" value="Genomic_DNA"/>
</dbReference>
<evidence type="ECO:0000259" key="8">
    <source>
        <dbReference type="PROSITE" id="PS51192"/>
    </source>
</evidence>
<feature type="domain" description="Helicase C-terminal" evidence="9">
    <location>
        <begin position="264"/>
        <end position="439"/>
    </location>
</feature>
<evidence type="ECO:0000313" key="10">
    <source>
        <dbReference type="EMBL" id="KAG9391178.1"/>
    </source>
</evidence>
<dbReference type="SMART" id="SM00487">
    <property type="entry name" value="DEXDc"/>
    <property type="match status" value="1"/>
</dbReference>
<dbReference type="Gene3D" id="3.40.50.300">
    <property type="entry name" value="P-loop containing nucleotide triphosphate hydrolases"/>
    <property type="match status" value="2"/>
</dbReference>
<evidence type="ECO:0000256" key="2">
    <source>
        <dbReference type="ARBA" id="ARBA00022801"/>
    </source>
</evidence>
<dbReference type="SMART" id="SM01178">
    <property type="entry name" value="DUF4217"/>
    <property type="match status" value="1"/>
</dbReference>
<dbReference type="Pfam" id="PF00270">
    <property type="entry name" value="DEAD"/>
    <property type="match status" value="1"/>
</dbReference>
<comment type="catalytic activity">
    <reaction evidence="6">
        <text>ATP + H2O = ADP + phosphate + H(+)</text>
        <dbReference type="Rhea" id="RHEA:13065"/>
        <dbReference type="ChEBI" id="CHEBI:15377"/>
        <dbReference type="ChEBI" id="CHEBI:15378"/>
        <dbReference type="ChEBI" id="CHEBI:30616"/>
        <dbReference type="ChEBI" id="CHEBI:43474"/>
        <dbReference type="ChEBI" id="CHEBI:456216"/>
        <dbReference type="EC" id="3.6.4.13"/>
    </reaction>
</comment>
<dbReference type="GO" id="GO:0003724">
    <property type="term" value="F:RNA helicase activity"/>
    <property type="evidence" value="ECO:0007669"/>
    <property type="project" value="UniProtKB-EC"/>
</dbReference>
<evidence type="ECO:0000256" key="4">
    <source>
        <dbReference type="ARBA" id="ARBA00022840"/>
    </source>
</evidence>
<feature type="domain" description="Helicase ATP-binding" evidence="8">
    <location>
        <begin position="55"/>
        <end position="248"/>
    </location>
</feature>
<keyword evidence="4 6" id="KW-0067">ATP-binding</keyword>
<dbReference type="Pfam" id="PF13959">
    <property type="entry name" value="CTE_SPB4"/>
    <property type="match status" value="1"/>
</dbReference>
<keyword evidence="11" id="KW-1185">Reference proteome</keyword>
<keyword evidence="5 6" id="KW-0694">RNA-binding</keyword>
<dbReference type="Pfam" id="PF00271">
    <property type="entry name" value="Helicase_C"/>
    <property type="match status" value="1"/>
</dbReference>
<feature type="region of interest" description="Disordered" evidence="7">
    <location>
        <begin position="521"/>
        <end position="573"/>
    </location>
</feature>
<keyword evidence="2 6" id="KW-0378">Hydrolase</keyword>
<comment type="similarity">
    <text evidence="6">Belongs to the DEAD box helicase family.</text>
</comment>
<dbReference type="PROSITE" id="PS51194">
    <property type="entry name" value="HELICASE_CTER"/>
    <property type="match status" value="1"/>
</dbReference>
<dbReference type="InterPro" id="IPR001650">
    <property type="entry name" value="Helicase_C-like"/>
</dbReference>